<proteinExistence type="predicted"/>
<dbReference type="Proteomes" id="UP000283805">
    <property type="component" value="Unassembled WGS sequence"/>
</dbReference>
<protein>
    <submittedName>
        <fullName evidence="3">CubicO group peptidase (Beta-lactamase class C family)</fullName>
    </submittedName>
</protein>
<evidence type="ECO:0000259" key="2">
    <source>
        <dbReference type="Pfam" id="PF13969"/>
    </source>
</evidence>
<dbReference type="AlphaFoldDB" id="A0A419WJS7"/>
<evidence type="ECO:0000313" key="3">
    <source>
        <dbReference type="EMBL" id="RKD95676.1"/>
    </source>
</evidence>
<dbReference type="InterPro" id="IPR038164">
    <property type="entry name" value="Pab87_oct_sf"/>
</dbReference>
<dbReference type="InterPro" id="IPR012338">
    <property type="entry name" value="Beta-lactam/transpept-like"/>
</dbReference>
<keyword evidence="4" id="KW-1185">Reference proteome</keyword>
<organism evidence="3 4">
    <name type="scientific">Halopiger aswanensis</name>
    <dbReference type="NCBI Taxonomy" id="148449"/>
    <lineage>
        <taxon>Archaea</taxon>
        <taxon>Methanobacteriati</taxon>
        <taxon>Methanobacteriota</taxon>
        <taxon>Stenosarchaea group</taxon>
        <taxon>Halobacteria</taxon>
        <taxon>Halobacteriales</taxon>
        <taxon>Natrialbaceae</taxon>
        <taxon>Halopiger</taxon>
    </lineage>
</organism>
<evidence type="ECO:0000259" key="1">
    <source>
        <dbReference type="Pfam" id="PF00144"/>
    </source>
</evidence>
<dbReference type="InterPro" id="IPR001466">
    <property type="entry name" value="Beta-lactam-related"/>
</dbReference>
<dbReference type="InterPro" id="IPR050789">
    <property type="entry name" value="Diverse_Enzym_Activities"/>
</dbReference>
<name>A0A419WJS7_9EURY</name>
<dbReference type="Gene3D" id="2.40.128.210">
    <property type="entry name" value="Pab87 octamerisation domain"/>
    <property type="match status" value="1"/>
</dbReference>
<dbReference type="Pfam" id="PF00144">
    <property type="entry name" value="Beta-lactamase"/>
    <property type="match status" value="1"/>
</dbReference>
<dbReference type="SUPFAM" id="SSF56601">
    <property type="entry name" value="beta-lactamase/transpeptidase-like"/>
    <property type="match status" value="1"/>
</dbReference>
<dbReference type="RefSeq" id="WP_120244921.1">
    <property type="nucleotide sequence ID" value="NZ_RAPO01000002.1"/>
</dbReference>
<reference evidence="3 4" key="1">
    <citation type="submission" date="2018-09" db="EMBL/GenBank/DDBJ databases">
        <title>Genomic Encyclopedia of Archaeal and Bacterial Type Strains, Phase II (KMG-II): from individual species to whole genera.</title>
        <authorList>
            <person name="Goeker M."/>
        </authorList>
    </citation>
    <scope>NUCLEOTIDE SEQUENCE [LARGE SCALE GENOMIC DNA]</scope>
    <source>
        <strain evidence="3 4">DSM 13151</strain>
    </source>
</reference>
<gene>
    <name evidence="3" type="ORF">ATJ93_2538</name>
</gene>
<evidence type="ECO:0000313" key="4">
    <source>
        <dbReference type="Proteomes" id="UP000283805"/>
    </source>
</evidence>
<dbReference type="OrthoDB" id="111095at2157"/>
<dbReference type="Pfam" id="PF13969">
    <property type="entry name" value="Pab87_oct"/>
    <property type="match status" value="1"/>
</dbReference>
<accession>A0A419WJS7</accession>
<feature type="domain" description="Beta-lactamase-related" evidence="1">
    <location>
        <begin position="17"/>
        <end position="340"/>
    </location>
</feature>
<dbReference type="Gene3D" id="3.40.710.10">
    <property type="entry name" value="DD-peptidase/beta-lactamase superfamily"/>
    <property type="match status" value="1"/>
</dbReference>
<dbReference type="EMBL" id="RAPO01000002">
    <property type="protein sequence ID" value="RKD95676.1"/>
    <property type="molecule type" value="Genomic_DNA"/>
</dbReference>
<dbReference type="InterPro" id="IPR025879">
    <property type="entry name" value="Pab87_oct"/>
</dbReference>
<dbReference type="PANTHER" id="PTHR43283">
    <property type="entry name" value="BETA-LACTAMASE-RELATED"/>
    <property type="match status" value="1"/>
</dbReference>
<feature type="domain" description="Pab87 octamerisation" evidence="2">
    <location>
        <begin position="356"/>
        <end position="440"/>
    </location>
</feature>
<comment type="caution">
    <text evidence="3">The sequence shown here is derived from an EMBL/GenBank/DDBJ whole genome shotgun (WGS) entry which is preliminary data.</text>
</comment>
<sequence>MAPDRNEVSASTRAEIEALVAEWMESESIPGVSIVVADRDGIRYANGFGVRDVESEAPTTPDTLYAVASLTKSVTAIAVLQLVDRGALDLEDELREYVAVLNEAPGPPITVRELLAHSSGMPQDFVARRPAIDDGRDLDLFEHVDGAADHRLVGDERYMYYNGGYFVLGELVEAVDGRPYEAYVRDEIFEPLGMDRSTYDPDALDRDDDAMTGYTRVDGELTPDAYDGGAGPAGGLISSARELATVLRCVLNDGTVDGTRILESDLVAAMCGRQSPSLPTVDGTYRGYGYGWEVSEFLEETLVSHLGGIGVSGAYMGCLREHDVAVALAFNTHGPSVTAVGAGILAALCGERPEDAVRALRVREAIDAVAGTYESYRGALTATVEPAAGGRIRIRVPERDVAFTASPDAVERPPYSFSAATGSGVRWTAAFRDLETEPRLILSMGKWTAVLTGR</sequence>